<dbReference type="RefSeq" id="WP_207355409.1">
    <property type="nucleotide sequence ID" value="NZ_CP071503.1"/>
</dbReference>
<dbReference type="Proteomes" id="UP000662770">
    <property type="component" value="Chromosome"/>
</dbReference>
<sequence>MPHQYRISVEKLNDTQQTEQSLSFETINHDDIFKILEKVEGKFGFSEEQRNNFFVGLKLFSEVMLQEHKNPLFDEFGPQFKQFMKKLKTSA</sequence>
<dbReference type="EMBL" id="CP071503">
    <property type="protein sequence ID" value="QSX34205.1"/>
    <property type="molecule type" value="Genomic_DNA"/>
</dbReference>
<dbReference type="InterPro" id="IPR038194">
    <property type="entry name" value="DUF3861_sf"/>
</dbReference>
<evidence type="ECO:0000313" key="2">
    <source>
        <dbReference type="Proteomes" id="UP000662770"/>
    </source>
</evidence>
<organism evidence="1 2">
    <name type="scientific">Shewanella avicenniae</name>
    <dbReference type="NCBI Taxonomy" id="2814294"/>
    <lineage>
        <taxon>Bacteria</taxon>
        <taxon>Pseudomonadati</taxon>
        <taxon>Pseudomonadota</taxon>
        <taxon>Gammaproteobacteria</taxon>
        <taxon>Alteromonadales</taxon>
        <taxon>Shewanellaceae</taxon>
        <taxon>Shewanella</taxon>
    </lineage>
</organism>
<gene>
    <name evidence="1" type="ORF">JYB87_02850</name>
</gene>
<dbReference type="InterPro" id="IPR024476">
    <property type="entry name" value="DUF3861"/>
</dbReference>
<dbReference type="Pfam" id="PF12977">
    <property type="entry name" value="DUF3861"/>
    <property type="match status" value="1"/>
</dbReference>
<protein>
    <submittedName>
        <fullName evidence="1">DUF3861 domain-containing protein</fullName>
    </submittedName>
</protein>
<reference evidence="1 2" key="1">
    <citation type="submission" date="2021-03" db="EMBL/GenBank/DDBJ databases">
        <title>Novel species identification of genus Shewanella.</title>
        <authorList>
            <person name="Liu G."/>
            <person name="Zhang Q."/>
        </authorList>
    </citation>
    <scope>NUCLEOTIDE SEQUENCE [LARGE SCALE GENOMIC DNA]</scope>
    <source>
        <strain evidence="1 2">FJAT-51800</strain>
    </source>
</reference>
<name>A0ABX7QU65_9GAMM</name>
<keyword evidence="2" id="KW-1185">Reference proteome</keyword>
<proteinExistence type="predicted"/>
<dbReference type="Gene3D" id="3.10.20.850">
    <property type="entry name" value="Protein of unknown function DUF3861"/>
    <property type="match status" value="1"/>
</dbReference>
<accession>A0ABX7QU65</accession>
<evidence type="ECO:0000313" key="1">
    <source>
        <dbReference type="EMBL" id="QSX34205.1"/>
    </source>
</evidence>